<dbReference type="Proteomes" id="UP000470302">
    <property type="component" value="Unassembled WGS sequence"/>
</dbReference>
<dbReference type="AlphaFoldDB" id="A0A845GGJ1"/>
<gene>
    <name evidence="1" type="ORF">GTP91_32765</name>
</gene>
<organism evidence="1 2">
    <name type="scientific">Duganella vulcania</name>
    <dbReference type="NCBI Taxonomy" id="2692166"/>
    <lineage>
        <taxon>Bacteria</taxon>
        <taxon>Pseudomonadati</taxon>
        <taxon>Pseudomonadota</taxon>
        <taxon>Betaproteobacteria</taxon>
        <taxon>Burkholderiales</taxon>
        <taxon>Oxalobacteraceae</taxon>
        <taxon>Telluria group</taxon>
        <taxon>Duganella</taxon>
    </lineage>
</organism>
<evidence type="ECO:0000313" key="1">
    <source>
        <dbReference type="EMBL" id="MYM91937.1"/>
    </source>
</evidence>
<reference evidence="1 2" key="1">
    <citation type="submission" date="2020-01" db="EMBL/GenBank/DDBJ databases">
        <title>Novel species isolated from a subtropical stream in China.</title>
        <authorList>
            <person name="Lu H."/>
        </authorList>
    </citation>
    <scope>NUCLEOTIDE SEQUENCE [LARGE SCALE GENOMIC DNA]</scope>
    <source>
        <strain evidence="1 2">FT82W</strain>
    </source>
</reference>
<evidence type="ECO:0000313" key="2">
    <source>
        <dbReference type="Proteomes" id="UP000470302"/>
    </source>
</evidence>
<feature type="non-terminal residue" evidence="1">
    <location>
        <position position="43"/>
    </location>
</feature>
<dbReference type="EMBL" id="WWCW01000318">
    <property type="protein sequence ID" value="MYM91937.1"/>
    <property type="molecule type" value="Genomic_DNA"/>
</dbReference>
<proteinExistence type="predicted"/>
<sequence>MIKRWIILLLLVQAGAALALAAGLHRVWRPAWEAPLNAPLTAL</sequence>
<comment type="caution">
    <text evidence="1">The sequence shown here is derived from an EMBL/GenBank/DDBJ whole genome shotgun (WGS) entry which is preliminary data.</text>
</comment>
<name>A0A845GGJ1_9BURK</name>
<protein>
    <submittedName>
        <fullName evidence="1">Lipase</fullName>
    </submittedName>
</protein>
<accession>A0A845GGJ1</accession>